<dbReference type="PANTHER" id="PTHR43513:SF3">
    <property type="entry name" value="DIHYDROOROTATE DEHYDROGENASE B (NAD(+)), ELECTRON TRANSFER SUBUNIT-RELATED"/>
    <property type="match status" value="1"/>
</dbReference>
<dbReference type="GO" id="GO:0006221">
    <property type="term" value="P:pyrimidine nucleotide biosynthetic process"/>
    <property type="evidence" value="ECO:0007669"/>
    <property type="project" value="InterPro"/>
</dbReference>
<dbReference type="CDD" id="cd06220">
    <property type="entry name" value="DHOD_e_trans_like2"/>
    <property type="match status" value="1"/>
</dbReference>
<comment type="caution">
    <text evidence="2">The sequence shown here is derived from an EMBL/GenBank/DDBJ whole genome shotgun (WGS) entry which is preliminary data.</text>
</comment>
<dbReference type="InterPro" id="IPR017927">
    <property type="entry name" value="FAD-bd_FR_type"/>
</dbReference>
<proteinExistence type="predicted"/>
<feature type="domain" description="FAD-binding FR-type" evidence="1">
    <location>
        <begin position="1"/>
        <end position="89"/>
    </location>
</feature>
<dbReference type="InterPro" id="IPR017938">
    <property type="entry name" value="Riboflavin_synthase-like_b-brl"/>
</dbReference>
<dbReference type="Pfam" id="PF10418">
    <property type="entry name" value="DHODB_Fe-S_bind"/>
    <property type="match status" value="1"/>
</dbReference>
<dbReference type="InterPro" id="IPR012165">
    <property type="entry name" value="Cyt_c3_hydrogenase_gsu"/>
</dbReference>
<protein>
    <submittedName>
        <fullName evidence="2">Dihydroorotate dehydrogenase electron transfer subunit</fullName>
    </submittedName>
</protein>
<dbReference type="SUPFAM" id="SSF63380">
    <property type="entry name" value="Riboflavin synthase domain-like"/>
    <property type="match status" value="1"/>
</dbReference>
<reference evidence="2" key="1">
    <citation type="submission" date="2013-08" db="EMBL/GenBank/DDBJ databases">
        <authorList>
            <person name="Mendez C."/>
            <person name="Richter M."/>
            <person name="Ferrer M."/>
            <person name="Sanchez J."/>
        </authorList>
    </citation>
    <scope>NUCLEOTIDE SEQUENCE</scope>
</reference>
<dbReference type="Gene3D" id="2.40.30.10">
    <property type="entry name" value="Translation factors"/>
    <property type="match status" value="1"/>
</dbReference>
<dbReference type="InterPro" id="IPR050353">
    <property type="entry name" value="PyrK_electron_transfer"/>
</dbReference>
<dbReference type="SUPFAM" id="SSF52343">
    <property type="entry name" value="Ferredoxin reductase-like, C-terminal NADP-linked domain"/>
    <property type="match status" value="1"/>
</dbReference>
<dbReference type="GO" id="GO:0050660">
    <property type="term" value="F:flavin adenine dinucleotide binding"/>
    <property type="evidence" value="ECO:0007669"/>
    <property type="project" value="InterPro"/>
</dbReference>
<dbReference type="InterPro" id="IPR019480">
    <property type="entry name" value="Dihydroorotate_DH_Fe-S-bd"/>
</dbReference>
<gene>
    <name evidence="2" type="ORF">B1B_10513</name>
</gene>
<evidence type="ECO:0000259" key="1">
    <source>
        <dbReference type="PROSITE" id="PS51384"/>
    </source>
</evidence>
<dbReference type="GO" id="GO:0051537">
    <property type="term" value="F:2 iron, 2 sulfur cluster binding"/>
    <property type="evidence" value="ECO:0007669"/>
    <property type="project" value="InterPro"/>
</dbReference>
<dbReference type="AlphaFoldDB" id="T0ZXB5"/>
<dbReference type="PANTHER" id="PTHR43513">
    <property type="entry name" value="DIHYDROOROTATE DEHYDROGENASE B (NAD(+)), ELECTRON TRANSFER SUBUNIT"/>
    <property type="match status" value="1"/>
</dbReference>
<dbReference type="InterPro" id="IPR039261">
    <property type="entry name" value="FNR_nucleotide-bd"/>
</dbReference>
<feature type="non-terminal residue" evidence="2">
    <location>
        <position position="236"/>
    </location>
</feature>
<reference evidence="2" key="2">
    <citation type="journal article" date="2014" name="ISME J.">
        <title>Microbial stratification in low pH oxic and suboxic macroscopic growths along an acid mine drainage.</title>
        <authorList>
            <person name="Mendez-Garcia C."/>
            <person name="Mesa V."/>
            <person name="Sprenger R.R."/>
            <person name="Richter M."/>
            <person name="Diez M.S."/>
            <person name="Solano J."/>
            <person name="Bargiela R."/>
            <person name="Golyshina O.V."/>
            <person name="Manteca A."/>
            <person name="Ramos J.L."/>
            <person name="Gallego J.R."/>
            <person name="Llorente I."/>
            <person name="Martins Dos Santos V.A."/>
            <person name="Jensen O.N."/>
            <person name="Pelaez A.I."/>
            <person name="Sanchez J."/>
            <person name="Ferrer M."/>
        </authorList>
    </citation>
    <scope>NUCLEOTIDE SEQUENCE</scope>
</reference>
<dbReference type="EMBL" id="AUZY01006887">
    <property type="protein sequence ID" value="EQD52866.1"/>
    <property type="molecule type" value="Genomic_DNA"/>
</dbReference>
<dbReference type="NCBIfam" id="NF000796">
    <property type="entry name" value="PRK00054.1-1"/>
    <property type="match status" value="1"/>
</dbReference>
<dbReference type="PIRSF" id="PIRSF006816">
    <property type="entry name" value="Cyc3_hyd_g"/>
    <property type="match status" value="1"/>
</dbReference>
<dbReference type="Gene3D" id="3.40.50.80">
    <property type="entry name" value="Nucleotide-binding domain of ferredoxin-NADP reductase (FNR) module"/>
    <property type="match status" value="1"/>
</dbReference>
<dbReference type="GO" id="GO:0016491">
    <property type="term" value="F:oxidoreductase activity"/>
    <property type="evidence" value="ECO:0007669"/>
    <property type="project" value="InterPro"/>
</dbReference>
<evidence type="ECO:0000313" key="2">
    <source>
        <dbReference type="EMBL" id="EQD52866.1"/>
    </source>
</evidence>
<sequence>MIHAEIIRKEKLSPTVSALYFHWNAKVLPGQFVMVWAPGTGEIPMSLSHLGREKAFTIKNYGQTSDRLINLEAGDRIFFRGPYGRPFSPVKEKALLIGGGSGMASLHPLIKRNAFGLIAARTRDELLFMDEFEPGKVIATTDDGSFGVKGNALAGLKQLDLETFDKIYACGPEIMLFSVYNYLKDKKVDAELSLERTMKCGVGVCDSCSINGFQLCVDGPTFTMDQLRYMNEFGSE</sequence>
<dbReference type="PROSITE" id="PS51384">
    <property type="entry name" value="FAD_FR"/>
    <property type="match status" value="1"/>
</dbReference>
<name>T0ZXB5_9ZZZZ</name>
<accession>T0ZXB5</accession>
<organism evidence="2">
    <name type="scientific">mine drainage metagenome</name>
    <dbReference type="NCBI Taxonomy" id="410659"/>
    <lineage>
        <taxon>unclassified sequences</taxon>
        <taxon>metagenomes</taxon>
        <taxon>ecological metagenomes</taxon>
    </lineage>
</organism>